<sequence>MCQMRTSVVAKDNPRRVDIVEYIRTITPSQRSLKLPDPSSFVLDCSISTSRFNHSLCDLGSCINLMPKSVAERVGMTNYRPTRITLLFADCSKRVPEGILEDVPVRVGNCLIPADFVVLTYDEEPKDPLIFGRAFLAKAGARIDVKKGRISLNICDEEMEFGMDGSEYTVPISSIATSKDTSPQAAQTSPPAPTTETPTAQPADESCREPVSIETKPPVDRHHRDSQTDSSAPPSQPTPISVPCDRYSSISSPTVTSITSLESSKCASLVNEHRVSRKLVSSVDLVGKGESNDRRHHQCRSTSDAAQTRSVCTPPWNARLQHKSSTTSSKS</sequence>
<protein>
    <submittedName>
        <fullName evidence="2">Uncharacterized protein</fullName>
    </submittedName>
</protein>
<dbReference type="EMBL" id="JAEFBJ010000012">
    <property type="protein sequence ID" value="KAG7548233.1"/>
    <property type="molecule type" value="Genomic_DNA"/>
</dbReference>
<organism evidence="2 3">
    <name type="scientific">Arabidopsis suecica</name>
    <name type="common">Swedish thale-cress</name>
    <name type="synonym">Cardaminopsis suecica</name>
    <dbReference type="NCBI Taxonomy" id="45249"/>
    <lineage>
        <taxon>Eukaryota</taxon>
        <taxon>Viridiplantae</taxon>
        <taxon>Streptophyta</taxon>
        <taxon>Embryophyta</taxon>
        <taxon>Tracheophyta</taxon>
        <taxon>Spermatophyta</taxon>
        <taxon>Magnoliopsida</taxon>
        <taxon>eudicotyledons</taxon>
        <taxon>Gunneridae</taxon>
        <taxon>Pentapetalae</taxon>
        <taxon>rosids</taxon>
        <taxon>malvids</taxon>
        <taxon>Brassicales</taxon>
        <taxon>Brassicaceae</taxon>
        <taxon>Camelineae</taxon>
        <taxon>Arabidopsis</taxon>
    </lineage>
</organism>
<feature type="compositionally biased region" description="Basic and acidic residues" evidence="1">
    <location>
        <begin position="217"/>
        <end position="227"/>
    </location>
</feature>
<evidence type="ECO:0000313" key="2">
    <source>
        <dbReference type="EMBL" id="KAG7548233.1"/>
    </source>
</evidence>
<dbReference type="PANTHER" id="PTHR33067:SF31">
    <property type="entry name" value="RNA-DIRECTED DNA POLYMERASE"/>
    <property type="match status" value="1"/>
</dbReference>
<dbReference type="OrthoDB" id="1105819at2759"/>
<dbReference type="AlphaFoldDB" id="A0A8T1YPP2"/>
<feature type="region of interest" description="Disordered" evidence="1">
    <location>
        <begin position="177"/>
        <end position="247"/>
    </location>
</feature>
<dbReference type="PANTHER" id="PTHR33067">
    <property type="entry name" value="RNA-DIRECTED DNA POLYMERASE-RELATED"/>
    <property type="match status" value="1"/>
</dbReference>
<dbReference type="Proteomes" id="UP000694251">
    <property type="component" value="Chromosome 12"/>
</dbReference>
<name>A0A8T1YPP2_ARASU</name>
<accession>A0A8T1YPP2</accession>
<evidence type="ECO:0000313" key="3">
    <source>
        <dbReference type="Proteomes" id="UP000694251"/>
    </source>
</evidence>
<comment type="caution">
    <text evidence="2">The sequence shown here is derived from an EMBL/GenBank/DDBJ whole genome shotgun (WGS) entry which is preliminary data.</text>
</comment>
<feature type="region of interest" description="Disordered" evidence="1">
    <location>
        <begin position="281"/>
        <end position="331"/>
    </location>
</feature>
<proteinExistence type="predicted"/>
<reference evidence="2 3" key="1">
    <citation type="submission" date="2020-12" db="EMBL/GenBank/DDBJ databases">
        <title>Concerted genomic and epigenomic changes stabilize Arabidopsis allopolyploids.</title>
        <authorList>
            <person name="Chen Z."/>
        </authorList>
    </citation>
    <scope>NUCLEOTIDE SEQUENCE [LARGE SCALE GENOMIC DNA]</scope>
    <source>
        <strain evidence="2">As9502</strain>
        <tissue evidence="2">Leaf</tissue>
    </source>
</reference>
<feature type="compositionally biased region" description="Polar residues" evidence="1">
    <location>
        <begin position="300"/>
        <end position="311"/>
    </location>
</feature>
<evidence type="ECO:0000256" key="1">
    <source>
        <dbReference type="SAM" id="MobiDB-lite"/>
    </source>
</evidence>
<feature type="compositionally biased region" description="Low complexity" evidence="1">
    <location>
        <begin position="181"/>
        <end position="203"/>
    </location>
</feature>
<gene>
    <name evidence="2" type="ORF">ISN44_As12g034320</name>
</gene>
<keyword evidence="3" id="KW-1185">Reference proteome</keyword>
<dbReference type="CDD" id="cd00303">
    <property type="entry name" value="retropepsin_like"/>
    <property type="match status" value="1"/>
</dbReference>